<dbReference type="PANTHER" id="PTHR36115">
    <property type="entry name" value="PROLINE-RICH ANTIGEN HOMOLOG-RELATED"/>
    <property type="match status" value="1"/>
</dbReference>
<protein>
    <recommendedName>
        <fullName evidence="7">RDD domain-containing protein</fullName>
    </recommendedName>
</protein>
<feature type="transmembrane region" description="Helical" evidence="6">
    <location>
        <begin position="66"/>
        <end position="84"/>
    </location>
</feature>
<dbReference type="InterPro" id="IPR051791">
    <property type="entry name" value="Pra-immunoreactive"/>
</dbReference>
<keyword evidence="3 6" id="KW-0812">Transmembrane</keyword>
<keyword evidence="4 6" id="KW-1133">Transmembrane helix</keyword>
<dbReference type="RefSeq" id="WP_164033726.1">
    <property type="nucleotide sequence ID" value="NZ_JAABOQ010000009.1"/>
</dbReference>
<evidence type="ECO:0000313" key="9">
    <source>
        <dbReference type="Proteomes" id="UP000474296"/>
    </source>
</evidence>
<keyword evidence="9" id="KW-1185">Reference proteome</keyword>
<comment type="caution">
    <text evidence="8">The sequence shown here is derived from an EMBL/GenBank/DDBJ whole genome shotgun (WGS) entry which is preliminary data.</text>
</comment>
<comment type="subcellular location">
    <subcellularLocation>
        <location evidence="1">Cell membrane</location>
        <topology evidence="1">Multi-pass membrane protein</topology>
    </subcellularLocation>
</comment>
<dbReference type="EMBL" id="JAABOQ010000009">
    <property type="protein sequence ID" value="NER19038.1"/>
    <property type="molecule type" value="Genomic_DNA"/>
</dbReference>
<evidence type="ECO:0000256" key="4">
    <source>
        <dbReference type="ARBA" id="ARBA00022989"/>
    </source>
</evidence>
<name>A0A6M0CM66_9FLAO</name>
<dbReference type="PANTHER" id="PTHR36115:SF4">
    <property type="entry name" value="MEMBRANE PROTEIN"/>
    <property type="match status" value="1"/>
</dbReference>
<organism evidence="8 9">
    <name type="scientific">Spongiivirga citrea</name>
    <dbReference type="NCBI Taxonomy" id="1481457"/>
    <lineage>
        <taxon>Bacteria</taxon>
        <taxon>Pseudomonadati</taxon>
        <taxon>Bacteroidota</taxon>
        <taxon>Flavobacteriia</taxon>
        <taxon>Flavobacteriales</taxon>
        <taxon>Flavobacteriaceae</taxon>
        <taxon>Spongiivirga</taxon>
    </lineage>
</organism>
<dbReference type="AlphaFoldDB" id="A0A6M0CM66"/>
<dbReference type="GO" id="GO:0005886">
    <property type="term" value="C:plasma membrane"/>
    <property type="evidence" value="ECO:0007669"/>
    <property type="project" value="UniProtKB-SubCell"/>
</dbReference>
<reference evidence="8 9" key="1">
    <citation type="submission" date="2020-01" db="EMBL/GenBank/DDBJ databases">
        <title>Spongiivirga citrea KCTC 32990T.</title>
        <authorList>
            <person name="Wang G."/>
        </authorList>
    </citation>
    <scope>NUCLEOTIDE SEQUENCE [LARGE SCALE GENOMIC DNA]</scope>
    <source>
        <strain evidence="8 9">KCTC 32990</strain>
    </source>
</reference>
<evidence type="ECO:0000256" key="2">
    <source>
        <dbReference type="ARBA" id="ARBA00022475"/>
    </source>
</evidence>
<accession>A0A6M0CM66</accession>
<keyword evidence="2" id="KW-1003">Cell membrane</keyword>
<keyword evidence="5 6" id="KW-0472">Membrane</keyword>
<evidence type="ECO:0000256" key="1">
    <source>
        <dbReference type="ARBA" id="ARBA00004651"/>
    </source>
</evidence>
<feature type="domain" description="RDD" evidence="7">
    <location>
        <begin position="11"/>
        <end position="125"/>
    </location>
</feature>
<dbReference type="InterPro" id="IPR010432">
    <property type="entry name" value="RDD"/>
</dbReference>
<evidence type="ECO:0000259" key="7">
    <source>
        <dbReference type="Pfam" id="PF06271"/>
    </source>
</evidence>
<dbReference type="Proteomes" id="UP000474296">
    <property type="component" value="Unassembled WGS sequence"/>
</dbReference>
<evidence type="ECO:0000256" key="6">
    <source>
        <dbReference type="SAM" id="Phobius"/>
    </source>
</evidence>
<evidence type="ECO:0000256" key="3">
    <source>
        <dbReference type="ARBA" id="ARBA00022692"/>
    </source>
</evidence>
<evidence type="ECO:0000313" key="8">
    <source>
        <dbReference type="EMBL" id="NER19038.1"/>
    </source>
</evidence>
<feature type="transmembrane region" description="Helical" evidence="6">
    <location>
        <begin position="21"/>
        <end position="46"/>
    </location>
</feature>
<evidence type="ECO:0000256" key="5">
    <source>
        <dbReference type="ARBA" id="ARBA00023136"/>
    </source>
</evidence>
<sequence>MKEFIVTPDLYANKGKRLGNFIVDLIVFRVLIIAIFAILGFIVVTIGGDIDSFLYQLETINPFMDLLITYVLYFFVFWGFETLLQGRTIGKFITQTKVVDINGNVPNAGLIAKRTLSRIIPFDGFSYLGEEGRGWHDTIPNLYVVDVKKFEDKKSVHFGLQELGTTNNDFVDIKF</sequence>
<proteinExistence type="predicted"/>
<gene>
    <name evidence="8" type="ORF">GWK10_17620</name>
</gene>
<dbReference type="Pfam" id="PF06271">
    <property type="entry name" value="RDD"/>
    <property type="match status" value="1"/>
</dbReference>